<evidence type="ECO:0000313" key="2">
    <source>
        <dbReference type="Proteomes" id="UP000821845"/>
    </source>
</evidence>
<comment type="caution">
    <text evidence="1">The sequence shown here is derived from an EMBL/GenBank/DDBJ whole genome shotgun (WGS) entry which is preliminary data.</text>
</comment>
<keyword evidence="2" id="KW-1185">Reference proteome</keyword>
<accession>A0ACB7RN73</accession>
<gene>
    <name evidence="1" type="ORF">HPB50_011259</name>
</gene>
<evidence type="ECO:0000313" key="1">
    <source>
        <dbReference type="EMBL" id="KAH6924088.1"/>
    </source>
</evidence>
<reference evidence="1" key="1">
    <citation type="submission" date="2020-05" db="EMBL/GenBank/DDBJ databases">
        <title>Large-scale comparative analyses of tick genomes elucidate their genetic diversity and vector capacities.</title>
        <authorList>
            <person name="Jia N."/>
            <person name="Wang J."/>
            <person name="Shi W."/>
            <person name="Du L."/>
            <person name="Sun Y."/>
            <person name="Zhan W."/>
            <person name="Jiang J."/>
            <person name="Wang Q."/>
            <person name="Zhang B."/>
            <person name="Ji P."/>
            <person name="Sakyi L.B."/>
            <person name="Cui X."/>
            <person name="Yuan T."/>
            <person name="Jiang B."/>
            <person name="Yang W."/>
            <person name="Lam T.T.-Y."/>
            <person name="Chang Q."/>
            <person name="Ding S."/>
            <person name="Wang X."/>
            <person name="Zhu J."/>
            <person name="Ruan X."/>
            <person name="Zhao L."/>
            <person name="Wei J."/>
            <person name="Que T."/>
            <person name="Du C."/>
            <person name="Cheng J."/>
            <person name="Dai P."/>
            <person name="Han X."/>
            <person name="Huang E."/>
            <person name="Gao Y."/>
            <person name="Liu J."/>
            <person name="Shao H."/>
            <person name="Ye R."/>
            <person name="Li L."/>
            <person name="Wei W."/>
            <person name="Wang X."/>
            <person name="Wang C."/>
            <person name="Yang T."/>
            <person name="Huo Q."/>
            <person name="Li W."/>
            <person name="Guo W."/>
            <person name="Chen H."/>
            <person name="Zhou L."/>
            <person name="Ni X."/>
            <person name="Tian J."/>
            <person name="Zhou Y."/>
            <person name="Sheng Y."/>
            <person name="Liu T."/>
            <person name="Pan Y."/>
            <person name="Xia L."/>
            <person name="Li J."/>
            <person name="Zhao F."/>
            <person name="Cao W."/>
        </authorList>
    </citation>
    <scope>NUCLEOTIDE SEQUENCE</scope>
    <source>
        <strain evidence="1">Hyas-2018</strain>
    </source>
</reference>
<sequence>MAKDGHCPLADPGVTYSVSVFAYLGLFFAVYLLCRILYALWQGFYTCYLARWLGHNVNLRKMGEWAVVTGASDGIGRAYCEELAARGLNIVLISRTLEKLEAVARDIEEASNVKTKVIAVDFTSSGDIYETIRRELQGLEIGVLVNNVGVSYVYPEFFSAVPDGDKVMDSIIRANCVAGTMMTRICLPQMDERRRGVIINVSSISAMHPLPLLSAYAASKAYMDRLSQGLHAEYKDRGIHIQSVMPAYVSTKMSKIRKATYMVPTATTYVREALNTVGVEHATYGYGPHKFRALVQRKLMEYLPHNAFMNISKASLLQIRKLYYKKKGIEDTFLGKRSSAPAAAAGDNAAEQIKSQ</sequence>
<proteinExistence type="predicted"/>
<protein>
    <submittedName>
        <fullName evidence="1">Uncharacterized protein</fullName>
    </submittedName>
</protein>
<name>A0ACB7RN73_HYAAI</name>
<dbReference type="Proteomes" id="UP000821845">
    <property type="component" value="Chromosome 8"/>
</dbReference>
<dbReference type="EMBL" id="CM023488">
    <property type="protein sequence ID" value="KAH6924088.1"/>
    <property type="molecule type" value="Genomic_DNA"/>
</dbReference>
<organism evidence="1 2">
    <name type="scientific">Hyalomma asiaticum</name>
    <name type="common">Tick</name>
    <dbReference type="NCBI Taxonomy" id="266040"/>
    <lineage>
        <taxon>Eukaryota</taxon>
        <taxon>Metazoa</taxon>
        <taxon>Ecdysozoa</taxon>
        <taxon>Arthropoda</taxon>
        <taxon>Chelicerata</taxon>
        <taxon>Arachnida</taxon>
        <taxon>Acari</taxon>
        <taxon>Parasitiformes</taxon>
        <taxon>Ixodida</taxon>
        <taxon>Ixodoidea</taxon>
        <taxon>Ixodidae</taxon>
        <taxon>Hyalomminae</taxon>
        <taxon>Hyalomma</taxon>
    </lineage>
</organism>